<reference evidence="8" key="1">
    <citation type="submission" date="2021-12" db="EMBL/GenBank/DDBJ databases">
        <authorList>
            <person name="Veyrier F.J."/>
        </authorList>
    </citation>
    <scope>NUCLEOTIDE SEQUENCE</scope>
    <source>
        <strain evidence="8">17694</strain>
    </source>
</reference>
<dbReference type="Gene3D" id="1.20.1720.10">
    <property type="entry name" value="Multidrug resistance protein D"/>
    <property type="match status" value="1"/>
</dbReference>
<dbReference type="Pfam" id="PF07690">
    <property type="entry name" value="MFS_1"/>
    <property type="match status" value="1"/>
</dbReference>
<evidence type="ECO:0000313" key="9">
    <source>
        <dbReference type="Proteomes" id="UP000831534"/>
    </source>
</evidence>
<feature type="transmembrane region" description="Helical" evidence="6">
    <location>
        <begin position="79"/>
        <end position="97"/>
    </location>
</feature>
<evidence type="ECO:0000256" key="6">
    <source>
        <dbReference type="SAM" id="Phobius"/>
    </source>
</evidence>
<feature type="transmembrane region" description="Helical" evidence="6">
    <location>
        <begin position="104"/>
        <end position="125"/>
    </location>
</feature>
<protein>
    <submittedName>
        <fullName evidence="8">MFS transporter</fullName>
    </submittedName>
</protein>
<reference evidence="8" key="2">
    <citation type="journal article" date="2022" name="Res Sq">
        <title>Evolution of multicellular longitudinally dividing oral cavity symbionts (Neisseriaceae).</title>
        <authorList>
            <person name="Nyongesa S."/>
            <person name="Weber P."/>
            <person name="Bernet E."/>
            <person name="Pullido F."/>
            <person name="Nieckarz M."/>
            <person name="Delaby M."/>
            <person name="Nieves C."/>
            <person name="Viehboeck T."/>
            <person name="Krause N."/>
            <person name="Rivera-Millot A."/>
            <person name="Nakamura A."/>
            <person name="Vischer N."/>
            <person name="VanNieuwenhze M."/>
            <person name="Brun Y."/>
            <person name="Cava F."/>
            <person name="Bulgheresi S."/>
            <person name="Veyrier F."/>
        </authorList>
    </citation>
    <scope>NUCLEOTIDE SEQUENCE</scope>
    <source>
        <strain evidence="8">17694</strain>
    </source>
</reference>
<dbReference type="PANTHER" id="PTHR23502">
    <property type="entry name" value="MAJOR FACILITATOR SUPERFAMILY"/>
    <property type="match status" value="1"/>
</dbReference>
<evidence type="ECO:0000256" key="1">
    <source>
        <dbReference type="ARBA" id="ARBA00004141"/>
    </source>
</evidence>
<dbReference type="AlphaFoldDB" id="A0A8T9MUV2"/>
<feature type="domain" description="Major facilitator superfamily (MFS) profile" evidence="7">
    <location>
        <begin position="13"/>
        <end position="153"/>
    </location>
</feature>
<evidence type="ECO:0000313" key="8">
    <source>
        <dbReference type="EMBL" id="UOP05447.1"/>
    </source>
</evidence>
<dbReference type="EMBL" id="CP091521">
    <property type="protein sequence ID" value="UOP05447.1"/>
    <property type="molecule type" value="Genomic_DNA"/>
</dbReference>
<dbReference type="SUPFAM" id="SSF103473">
    <property type="entry name" value="MFS general substrate transporter"/>
    <property type="match status" value="1"/>
</dbReference>
<evidence type="ECO:0000259" key="7">
    <source>
        <dbReference type="PROSITE" id="PS50850"/>
    </source>
</evidence>
<organism evidence="8 9">
    <name type="scientific">Conchiformibius kuhniae</name>
    <dbReference type="NCBI Taxonomy" id="211502"/>
    <lineage>
        <taxon>Bacteria</taxon>
        <taxon>Pseudomonadati</taxon>
        <taxon>Pseudomonadota</taxon>
        <taxon>Betaproteobacteria</taxon>
        <taxon>Neisseriales</taxon>
        <taxon>Neisseriaceae</taxon>
        <taxon>Conchiformibius</taxon>
    </lineage>
</organism>
<keyword evidence="2" id="KW-0813">Transport</keyword>
<keyword evidence="9" id="KW-1185">Reference proteome</keyword>
<feature type="transmembrane region" description="Helical" evidence="6">
    <location>
        <begin position="53"/>
        <end position="73"/>
    </location>
</feature>
<dbReference type="GO" id="GO:0022857">
    <property type="term" value="F:transmembrane transporter activity"/>
    <property type="evidence" value="ECO:0007669"/>
    <property type="project" value="InterPro"/>
</dbReference>
<gene>
    <name evidence="8" type="ORF">LVJ77_04630</name>
</gene>
<proteinExistence type="predicted"/>
<comment type="subcellular location">
    <subcellularLocation>
        <location evidence="1">Membrane</location>
        <topology evidence="1">Multi-pass membrane protein</topology>
    </subcellularLocation>
</comment>
<keyword evidence="4 6" id="KW-1133">Transmembrane helix</keyword>
<evidence type="ECO:0000256" key="3">
    <source>
        <dbReference type="ARBA" id="ARBA00022692"/>
    </source>
</evidence>
<dbReference type="InterPro" id="IPR020846">
    <property type="entry name" value="MFS_dom"/>
</dbReference>
<dbReference type="PANTHER" id="PTHR23502:SF132">
    <property type="entry name" value="POLYAMINE TRANSPORTER 2-RELATED"/>
    <property type="match status" value="1"/>
</dbReference>
<dbReference type="InterPro" id="IPR011701">
    <property type="entry name" value="MFS"/>
</dbReference>
<keyword evidence="3 6" id="KW-0812">Transmembrane</keyword>
<keyword evidence="5 6" id="KW-0472">Membrane</keyword>
<name>A0A8T9MUV2_9NEIS</name>
<dbReference type="GO" id="GO:0005886">
    <property type="term" value="C:plasma membrane"/>
    <property type="evidence" value="ECO:0007669"/>
    <property type="project" value="TreeGrafter"/>
</dbReference>
<dbReference type="GO" id="GO:1990961">
    <property type="term" value="P:xenobiotic detoxification by transmembrane export across the plasma membrane"/>
    <property type="evidence" value="ECO:0007669"/>
    <property type="project" value="TreeGrafter"/>
</dbReference>
<evidence type="ECO:0000256" key="4">
    <source>
        <dbReference type="ARBA" id="ARBA00022989"/>
    </source>
</evidence>
<dbReference type="PROSITE" id="PS50850">
    <property type="entry name" value="MFS"/>
    <property type="match status" value="1"/>
</dbReference>
<feature type="transmembrane region" description="Helical" evidence="6">
    <location>
        <begin position="12"/>
        <end position="32"/>
    </location>
</feature>
<evidence type="ECO:0000256" key="5">
    <source>
        <dbReference type="ARBA" id="ARBA00023136"/>
    </source>
</evidence>
<accession>A0A8T9MUV2</accession>
<dbReference type="Proteomes" id="UP000831534">
    <property type="component" value="Chromosome"/>
</dbReference>
<dbReference type="InterPro" id="IPR036259">
    <property type="entry name" value="MFS_trans_sf"/>
</dbReference>
<sequence length="153" mass="16237">MSNLPRPLSDRQMAFLLAMLVAVMPFSVDAYLPALPQIAQDLRADIHYIEKSLGSFILGVAFGQLLGGSLADIKGRKNLAVAGLTVYMLGSAGLVLVQTAPQLLLLRVVQAVGAGMASVVVGAVVRDNYQGREAAQMFALIGIIMMAAPRSRR</sequence>
<evidence type="ECO:0000256" key="2">
    <source>
        <dbReference type="ARBA" id="ARBA00022448"/>
    </source>
</evidence>